<keyword evidence="3" id="KW-0597">Phosphoprotein</keyword>
<dbReference type="Gene3D" id="3.30.565.10">
    <property type="entry name" value="Histidine kinase-like ATPase, C-terminal domain"/>
    <property type="match status" value="1"/>
</dbReference>
<dbReference type="InterPro" id="IPR005467">
    <property type="entry name" value="His_kinase_dom"/>
</dbReference>
<keyword evidence="6" id="KW-0808">Transferase</keyword>
<dbReference type="PROSITE" id="PS50109">
    <property type="entry name" value="HIS_KIN"/>
    <property type="match status" value="1"/>
</dbReference>
<keyword evidence="4" id="KW-1133">Transmembrane helix</keyword>
<reference evidence="6 7" key="1">
    <citation type="submission" date="2018-04" db="EMBL/GenBank/DDBJ databases">
        <title>Active sludge and wastewater microbial communities from Klosterneuburg, Austria.</title>
        <authorList>
            <person name="Wagner M."/>
        </authorList>
    </citation>
    <scope>NUCLEOTIDE SEQUENCE [LARGE SCALE GENOMIC DNA]</scope>
    <source>
        <strain evidence="6 7">Nm 57</strain>
    </source>
</reference>
<feature type="transmembrane region" description="Helical" evidence="4">
    <location>
        <begin position="31"/>
        <end position="53"/>
    </location>
</feature>
<accession>A0ABX5M4H6</accession>
<keyword evidence="4" id="KW-0472">Membrane</keyword>
<organism evidence="6 7">
    <name type="scientific">Nitrosomonas eutropha</name>
    <dbReference type="NCBI Taxonomy" id="916"/>
    <lineage>
        <taxon>Bacteria</taxon>
        <taxon>Pseudomonadati</taxon>
        <taxon>Pseudomonadota</taxon>
        <taxon>Betaproteobacteria</taxon>
        <taxon>Nitrosomonadales</taxon>
        <taxon>Nitrosomonadaceae</taxon>
        <taxon>Nitrosomonas</taxon>
    </lineage>
</organism>
<feature type="transmembrane region" description="Helical" evidence="4">
    <location>
        <begin position="6"/>
        <end position="24"/>
    </location>
</feature>
<dbReference type="NCBIfam" id="TIGR02916">
    <property type="entry name" value="PEP_his_kin"/>
    <property type="match status" value="1"/>
</dbReference>
<dbReference type="EC" id="2.7.13.3" evidence="2"/>
<keyword evidence="4" id="KW-0812">Transmembrane</keyword>
<dbReference type="EMBL" id="QICQ01000031">
    <property type="protein sequence ID" value="PXV77248.1"/>
    <property type="molecule type" value="Genomic_DNA"/>
</dbReference>
<feature type="transmembrane region" description="Helical" evidence="4">
    <location>
        <begin position="162"/>
        <end position="180"/>
    </location>
</feature>
<evidence type="ECO:0000256" key="4">
    <source>
        <dbReference type="SAM" id="Phobius"/>
    </source>
</evidence>
<keyword evidence="6" id="KW-0418">Kinase</keyword>
<keyword evidence="7" id="KW-1185">Reference proteome</keyword>
<dbReference type="RefSeq" id="WP_011634803.1">
    <property type="nucleotide sequence ID" value="NZ_FMTW01000025.1"/>
</dbReference>
<dbReference type="GO" id="GO:0016301">
    <property type="term" value="F:kinase activity"/>
    <property type="evidence" value="ECO:0007669"/>
    <property type="project" value="UniProtKB-KW"/>
</dbReference>
<feature type="transmembrane region" description="Helical" evidence="4">
    <location>
        <begin position="59"/>
        <end position="83"/>
    </location>
</feature>
<protein>
    <recommendedName>
        <fullName evidence="2">histidine kinase</fullName>
        <ecNumber evidence="2">2.7.13.3</ecNumber>
    </recommendedName>
</protein>
<sequence length="693" mass="78299">MTTLSYAAAALAFFFLFMLLITSWRGRLYGLLLAIACIISSIWAAAIAGLSYWDYSDPLLPQILEILRNAALTTFLITLLGPFQSGKTNKTFPRIRPVVTAIALFYLVCLVQTITFSHTTTTSADSDQLGSSFEFLTWVTMAIIGMILVEQYYRNTPHEQRWGIKFICLGIGGLFVYDFYLYSDALLFRKISPDIWAARGWVNTLIVPLIALSAARNPKWTVGIAVSRRILFYSTALFGAAIYLLLMAAAGYYLRFSGGTWGAVFQLTFLFGAIVLLITVLFSGTTRSWLKVFISKHFFSYNYDYREEWLRFTRTLSEEETELKIRVIKSLAQLVESPAGAVWFKSEQNHAYQLIARWNIPYIDTSVEINSHFCRFMQESSWVIDLYQHDSGPQQYAAMILPDWLPTIPKARWVVPLILHGELLGFVVLTEPRSTVKFDWEVRDLLKVAGSQAASYLAQYEATQALSTARQFESFNRMSTFIVHDIKNLIAQLSLLLTNAVKHKDNPEFQQDMLDTVALSINKMKRLLEKLSDGGMHEEKNSLLSLDELLQQIIESKSFCEPRPVLNIIDPNLNIQADPSRLERVLGHLVQNAIEATPKDGYVEVRLGRQSGWAVIKIKDSGHGMNEQFIRDKLFTPFESTKTAGMGIGVFESREYVEQIGGKLHVSSEVSKGTVFSVMLPIAKSMQSPVTPL</sequence>
<dbReference type="PRINTS" id="PR00344">
    <property type="entry name" value="BCTRLSENSOR"/>
</dbReference>
<feature type="transmembrane region" description="Helical" evidence="4">
    <location>
        <begin position="95"/>
        <end position="115"/>
    </location>
</feature>
<dbReference type="InterPro" id="IPR014265">
    <property type="entry name" value="XrtA/PrsK"/>
</dbReference>
<name>A0ABX5M4H6_9PROT</name>
<evidence type="ECO:0000259" key="5">
    <source>
        <dbReference type="PROSITE" id="PS50109"/>
    </source>
</evidence>
<dbReference type="PANTHER" id="PTHR43547">
    <property type="entry name" value="TWO-COMPONENT HISTIDINE KINASE"/>
    <property type="match status" value="1"/>
</dbReference>
<comment type="caution">
    <text evidence="6">The sequence shown here is derived from an EMBL/GenBank/DDBJ whole genome shotgun (WGS) entry which is preliminary data.</text>
</comment>
<dbReference type="InterPro" id="IPR003594">
    <property type="entry name" value="HATPase_dom"/>
</dbReference>
<dbReference type="InterPro" id="IPR036890">
    <property type="entry name" value="HATPase_C_sf"/>
</dbReference>
<evidence type="ECO:0000313" key="7">
    <source>
        <dbReference type="Proteomes" id="UP000247780"/>
    </source>
</evidence>
<dbReference type="InterPro" id="IPR003661">
    <property type="entry name" value="HisK_dim/P_dom"/>
</dbReference>
<proteinExistence type="predicted"/>
<evidence type="ECO:0000256" key="1">
    <source>
        <dbReference type="ARBA" id="ARBA00000085"/>
    </source>
</evidence>
<dbReference type="SMART" id="SM00387">
    <property type="entry name" value="HATPase_c"/>
    <property type="match status" value="1"/>
</dbReference>
<comment type="catalytic activity">
    <reaction evidence="1">
        <text>ATP + protein L-histidine = ADP + protein N-phospho-L-histidine.</text>
        <dbReference type="EC" id="2.7.13.3"/>
    </reaction>
</comment>
<dbReference type="Pfam" id="PF02518">
    <property type="entry name" value="HATPase_c"/>
    <property type="match status" value="1"/>
</dbReference>
<dbReference type="SUPFAM" id="SSF55781">
    <property type="entry name" value="GAF domain-like"/>
    <property type="match status" value="1"/>
</dbReference>
<gene>
    <name evidence="6" type="ORF">C8R14_13129</name>
</gene>
<feature type="transmembrane region" description="Helical" evidence="4">
    <location>
        <begin position="135"/>
        <end position="153"/>
    </location>
</feature>
<feature type="transmembrane region" description="Helical" evidence="4">
    <location>
        <begin position="200"/>
        <end position="218"/>
    </location>
</feature>
<dbReference type="CDD" id="cd00082">
    <property type="entry name" value="HisKA"/>
    <property type="match status" value="1"/>
</dbReference>
<feature type="domain" description="Histidine kinase" evidence="5">
    <location>
        <begin position="481"/>
        <end position="684"/>
    </location>
</feature>
<dbReference type="InterPro" id="IPR004358">
    <property type="entry name" value="Sig_transdc_His_kin-like_C"/>
</dbReference>
<feature type="transmembrane region" description="Helical" evidence="4">
    <location>
        <begin position="230"/>
        <end position="254"/>
    </location>
</feature>
<dbReference type="PANTHER" id="PTHR43547:SF2">
    <property type="entry name" value="HYBRID SIGNAL TRANSDUCTION HISTIDINE KINASE C"/>
    <property type="match status" value="1"/>
</dbReference>
<feature type="transmembrane region" description="Helical" evidence="4">
    <location>
        <begin position="260"/>
        <end position="282"/>
    </location>
</feature>
<dbReference type="SUPFAM" id="SSF55874">
    <property type="entry name" value="ATPase domain of HSP90 chaperone/DNA topoisomerase II/histidine kinase"/>
    <property type="match status" value="1"/>
</dbReference>
<evidence type="ECO:0000256" key="3">
    <source>
        <dbReference type="ARBA" id="ARBA00022553"/>
    </source>
</evidence>
<dbReference type="Proteomes" id="UP000247780">
    <property type="component" value="Unassembled WGS sequence"/>
</dbReference>
<evidence type="ECO:0000313" key="6">
    <source>
        <dbReference type="EMBL" id="PXV77248.1"/>
    </source>
</evidence>
<evidence type="ECO:0000256" key="2">
    <source>
        <dbReference type="ARBA" id="ARBA00012438"/>
    </source>
</evidence>